<evidence type="ECO:0000256" key="4">
    <source>
        <dbReference type="ARBA" id="ARBA00023002"/>
    </source>
</evidence>
<gene>
    <name evidence="8" type="primary">sodB</name>
    <name evidence="8" type="ORF">GCM10022276_01850</name>
</gene>
<dbReference type="InterPro" id="IPR019831">
    <property type="entry name" value="Mn/Fe_SOD_N"/>
</dbReference>
<accession>A0ABP7KUZ6</accession>
<keyword evidence="3 5" id="KW-0479">Metal-binding</keyword>
<dbReference type="InterPro" id="IPR001189">
    <property type="entry name" value="Mn/Fe_SOD"/>
</dbReference>
<comment type="function">
    <text evidence="5">Destroys radicals which are normally produced within the cells and which are toxic to biological systems.</text>
</comment>
<dbReference type="Pfam" id="PF00081">
    <property type="entry name" value="Sod_Fe_N"/>
    <property type="match status" value="1"/>
</dbReference>
<evidence type="ECO:0000259" key="7">
    <source>
        <dbReference type="Pfam" id="PF02777"/>
    </source>
</evidence>
<evidence type="ECO:0000256" key="5">
    <source>
        <dbReference type="RuleBase" id="RU000414"/>
    </source>
</evidence>
<dbReference type="Gene3D" id="1.10.287.990">
    <property type="entry name" value="Fe,Mn superoxide dismutase (SOD) domain"/>
    <property type="match status" value="1"/>
</dbReference>
<evidence type="ECO:0000256" key="1">
    <source>
        <dbReference type="ARBA" id="ARBA00008714"/>
    </source>
</evidence>
<keyword evidence="9" id="KW-1185">Reference proteome</keyword>
<dbReference type="PANTHER" id="PTHR42769">
    <property type="entry name" value="SUPEROXIDE DISMUTASE"/>
    <property type="match status" value="1"/>
</dbReference>
<evidence type="ECO:0000256" key="2">
    <source>
        <dbReference type="ARBA" id="ARBA00012682"/>
    </source>
</evidence>
<dbReference type="PIRSF" id="PIRSF000349">
    <property type="entry name" value="SODismutase"/>
    <property type="match status" value="1"/>
</dbReference>
<evidence type="ECO:0000256" key="3">
    <source>
        <dbReference type="ARBA" id="ARBA00022723"/>
    </source>
</evidence>
<reference evidence="9" key="1">
    <citation type="journal article" date="2019" name="Int. J. Syst. Evol. Microbiol.">
        <title>The Global Catalogue of Microorganisms (GCM) 10K type strain sequencing project: providing services to taxonomists for standard genome sequencing and annotation.</title>
        <authorList>
            <consortium name="The Broad Institute Genomics Platform"/>
            <consortium name="The Broad Institute Genome Sequencing Center for Infectious Disease"/>
            <person name="Wu L."/>
            <person name="Ma J."/>
        </authorList>
    </citation>
    <scope>NUCLEOTIDE SEQUENCE [LARGE SCALE GENOMIC DNA]</scope>
    <source>
        <strain evidence="9">JCM 17543</strain>
    </source>
</reference>
<sequence length="219" mass="24796">MPFQLPDLPFAKDALAPVMSAETLEFHWGKHHRAYVTKTNELIADQQQLSGASLIDVVRDAKSAGNNKLFNNSAQLWNHSFFWQCLAPSQGQKPSGRLAELISDAFGSEEQLLQKLQEEAVNHFSNGWAWLVLDRDLLKITSLHDADTPIVHEGMVPLFTLDVWEHAYYIDYRNERPRFAQTVLSSIVNWDFVAQNLDGKGFDRANQEGSEARSPELTT</sequence>
<evidence type="ECO:0000313" key="8">
    <source>
        <dbReference type="EMBL" id="GAA3886445.1"/>
    </source>
</evidence>
<dbReference type="Pfam" id="PF02777">
    <property type="entry name" value="Sod_Fe_C"/>
    <property type="match status" value="1"/>
</dbReference>
<comment type="caution">
    <text evidence="8">The sequence shown here is derived from an EMBL/GenBank/DDBJ whole genome shotgun (WGS) entry which is preliminary data.</text>
</comment>
<comment type="similarity">
    <text evidence="1 5">Belongs to the iron/manganese superoxide dismutase family.</text>
</comment>
<protein>
    <recommendedName>
        <fullName evidence="2 5">Superoxide dismutase</fullName>
        <ecNumber evidence="2 5">1.15.1.1</ecNumber>
    </recommendedName>
</protein>
<dbReference type="SUPFAM" id="SSF54719">
    <property type="entry name" value="Fe,Mn superoxide dismutase (SOD), C-terminal domain"/>
    <property type="match status" value="1"/>
</dbReference>
<dbReference type="InterPro" id="IPR036324">
    <property type="entry name" value="Mn/Fe_SOD_N_sf"/>
</dbReference>
<comment type="catalytic activity">
    <reaction evidence="5">
        <text>2 superoxide + 2 H(+) = H2O2 + O2</text>
        <dbReference type="Rhea" id="RHEA:20696"/>
        <dbReference type="ChEBI" id="CHEBI:15378"/>
        <dbReference type="ChEBI" id="CHEBI:15379"/>
        <dbReference type="ChEBI" id="CHEBI:16240"/>
        <dbReference type="ChEBI" id="CHEBI:18421"/>
        <dbReference type="EC" id="1.15.1.1"/>
    </reaction>
</comment>
<keyword evidence="4 5" id="KW-0560">Oxidoreductase</keyword>
<dbReference type="Proteomes" id="UP001500827">
    <property type="component" value="Unassembled WGS sequence"/>
</dbReference>
<dbReference type="InterPro" id="IPR019832">
    <property type="entry name" value="Mn/Fe_SOD_C"/>
</dbReference>
<evidence type="ECO:0000259" key="6">
    <source>
        <dbReference type="Pfam" id="PF00081"/>
    </source>
</evidence>
<feature type="domain" description="Manganese/iron superoxide dismutase C-terminal" evidence="7">
    <location>
        <begin position="94"/>
        <end position="196"/>
    </location>
</feature>
<name>A0ABP7KUZ6_9SPHN</name>
<dbReference type="PRINTS" id="PR01703">
    <property type="entry name" value="MNSODISMTASE"/>
</dbReference>
<dbReference type="PROSITE" id="PS00088">
    <property type="entry name" value="SOD_MN"/>
    <property type="match status" value="1"/>
</dbReference>
<dbReference type="EC" id="1.15.1.1" evidence="2 5"/>
<dbReference type="PANTHER" id="PTHR42769:SF3">
    <property type="entry name" value="SUPEROXIDE DISMUTASE [FE] 2, CHLOROPLASTIC"/>
    <property type="match status" value="1"/>
</dbReference>
<dbReference type="Gene3D" id="3.55.40.20">
    <property type="entry name" value="Iron/manganese superoxide dismutase, C-terminal domain"/>
    <property type="match status" value="1"/>
</dbReference>
<feature type="domain" description="Manganese/iron superoxide dismutase N-terminal" evidence="6">
    <location>
        <begin position="3"/>
        <end position="87"/>
    </location>
</feature>
<dbReference type="EMBL" id="BAABBM010000001">
    <property type="protein sequence ID" value="GAA3886445.1"/>
    <property type="molecule type" value="Genomic_DNA"/>
</dbReference>
<dbReference type="RefSeq" id="WP_344697815.1">
    <property type="nucleotide sequence ID" value="NZ_BAABBM010000001.1"/>
</dbReference>
<organism evidence="8 9">
    <name type="scientific">Sphingomonas limnosediminicola</name>
    <dbReference type="NCBI Taxonomy" id="940133"/>
    <lineage>
        <taxon>Bacteria</taxon>
        <taxon>Pseudomonadati</taxon>
        <taxon>Pseudomonadota</taxon>
        <taxon>Alphaproteobacteria</taxon>
        <taxon>Sphingomonadales</taxon>
        <taxon>Sphingomonadaceae</taxon>
        <taxon>Sphingomonas</taxon>
    </lineage>
</organism>
<proteinExistence type="inferred from homology"/>
<dbReference type="InterPro" id="IPR019833">
    <property type="entry name" value="Mn/Fe_SOD_BS"/>
</dbReference>
<evidence type="ECO:0000313" key="9">
    <source>
        <dbReference type="Proteomes" id="UP001500827"/>
    </source>
</evidence>
<dbReference type="SUPFAM" id="SSF46609">
    <property type="entry name" value="Fe,Mn superoxide dismutase (SOD), N-terminal domain"/>
    <property type="match status" value="1"/>
</dbReference>
<dbReference type="InterPro" id="IPR036314">
    <property type="entry name" value="SOD_C_sf"/>
</dbReference>